<dbReference type="PATRIC" id="fig|1423815.3.peg.1584"/>
<dbReference type="STRING" id="1423815.FC27_GL001547"/>
<proteinExistence type="predicted"/>
<organism evidence="2 3">
    <name type="scientific">Companilactobacillus versmoldensis DSM 14857 = KCTC 3814</name>
    <dbReference type="NCBI Taxonomy" id="1423815"/>
    <lineage>
        <taxon>Bacteria</taxon>
        <taxon>Bacillati</taxon>
        <taxon>Bacillota</taxon>
        <taxon>Bacilli</taxon>
        <taxon>Lactobacillales</taxon>
        <taxon>Lactobacillaceae</taxon>
        <taxon>Companilactobacillus</taxon>
    </lineage>
</organism>
<gene>
    <name evidence="2" type="ORF">FC27_GL001547</name>
</gene>
<keyword evidence="1" id="KW-0472">Membrane</keyword>
<evidence type="ECO:0000313" key="2">
    <source>
        <dbReference type="EMBL" id="KRL65582.1"/>
    </source>
</evidence>
<name>A0A0R1SAV8_9LACO</name>
<dbReference type="AlphaFoldDB" id="A0A0R1SAV8"/>
<dbReference type="Proteomes" id="UP000051647">
    <property type="component" value="Unassembled WGS sequence"/>
</dbReference>
<keyword evidence="1" id="KW-1133">Transmembrane helix</keyword>
<evidence type="ECO:0000256" key="1">
    <source>
        <dbReference type="SAM" id="Phobius"/>
    </source>
</evidence>
<evidence type="ECO:0000313" key="3">
    <source>
        <dbReference type="Proteomes" id="UP000051647"/>
    </source>
</evidence>
<reference evidence="2 3" key="1">
    <citation type="journal article" date="2015" name="Genome Announc.">
        <title>Expanding the biotechnology potential of lactobacilli through comparative genomics of 213 strains and associated genera.</title>
        <authorList>
            <person name="Sun Z."/>
            <person name="Harris H.M."/>
            <person name="McCann A."/>
            <person name="Guo C."/>
            <person name="Argimon S."/>
            <person name="Zhang W."/>
            <person name="Yang X."/>
            <person name="Jeffery I.B."/>
            <person name="Cooney J.C."/>
            <person name="Kagawa T.F."/>
            <person name="Liu W."/>
            <person name="Song Y."/>
            <person name="Salvetti E."/>
            <person name="Wrobel A."/>
            <person name="Rasinkangas P."/>
            <person name="Parkhill J."/>
            <person name="Rea M.C."/>
            <person name="O'Sullivan O."/>
            <person name="Ritari J."/>
            <person name="Douillard F.P."/>
            <person name="Paul Ross R."/>
            <person name="Yang R."/>
            <person name="Briner A.E."/>
            <person name="Felis G.E."/>
            <person name="de Vos W.M."/>
            <person name="Barrangou R."/>
            <person name="Klaenhammer T.R."/>
            <person name="Caufield P.W."/>
            <person name="Cui Y."/>
            <person name="Zhang H."/>
            <person name="O'Toole P.W."/>
        </authorList>
    </citation>
    <scope>NUCLEOTIDE SEQUENCE [LARGE SCALE GENOMIC DNA]</scope>
    <source>
        <strain evidence="2 3">DSM 14857</strain>
    </source>
</reference>
<comment type="caution">
    <text evidence="2">The sequence shown here is derived from an EMBL/GenBank/DDBJ whole genome shotgun (WGS) entry which is preliminary data.</text>
</comment>
<feature type="transmembrane region" description="Helical" evidence="1">
    <location>
        <begin position="20"/>
        <end position="42"/>
    </location>
</feature>
<accession>A0A0R1SAV8</accession>
<protein>
    <submittedName>
        <fullName evidence="2">Uncharacterized protein</fullName>
    </submittedName>
</protein>
<keyword evidence="1" id="KW-0812">Transmembrane</keyword>
<keyword evidence="3" id="KW-1185">Reference proteome</keyword>
<sequence length="436" mass="48500">MGKTMKDKKDLRNNTKSTKYLLIVAKVVGVLTALVFFVTLTYGTVNASISREISNQYQDKQLDVLKKNINQSSLNFIGKLINVSSGNVVNQGNVDDYQKLIHQIKQRSSRKKAVADLYNGKKNYQDDITKKLLDKLDQQLLKETNQDVYQTEKNKLDTIRIWFEQTHDAQKYIQTSWDKFNNDNSAISLKRISMINTYFRLIKNKTIKNNLNDEVTQMNQHFNQHSGDNSKLKNAEAQLAALKNSSLKEKYKPANVDIISDLQKSSKVTSELNDAGVSEKHVLYYDTSKEQLGYMTLSDGKYTPDGASVSVISGNISSGQYSIKSIINSAGDNAAIVTDHGSSDYGKYLANATTSSLQDLGITDADNTTADYNNATPVFWLKNNPSLTNSIYFGDSSTIGFIYSGSGNYNNSIQISASGLSTIESEISTGTLLYVK</sequence>
<dbReference type="eggNOG" id="ENOG50301PM">
    <property type="taxonomic scope" value="Bacteria"/>
</dbReference>
<dbReference type="EMBL" id="AZFA01000033">
    <property type="protein sequence ID" value="KRL65582.1"/>
    <property type="molecule type" value="Genomic_DNA"/>
</dbReference>